<gene>
    <name evidence="3" type="ORF">LCGC14_2579710</name>
</gene>
<dbReference type="GO" id="GO:0006397">
    <property type="term" value="P:mRNA processing"/>
    <property type="evidence" value="ECO:0007669"/>
    <property type="project" value="InterPro"/>
</dbReference>
<feature type="transmembrane region" description="Helical" evidence="1">
    <location>
        <begin position="7"/>
        <end position="25"/>
    </location>
</feature>
<evidence type="ECO:0000256" key="1">
    <source>
        <dbReference type="SAM" id="Phobius"/>
    </source>
</evidence>
<proteinExistence type="predicted"/>
<dbReference type="Pfam" id="PF06479">
    <property type="entry name" value="Ribonuc_2-5A"/>
    <property type="match status" value="1"/>
</dbReference>
<keyword evidence="1" id="KW-0812">Transmembrane</keyword>
<comment type="caution">
    <text evidence="3">The sequence shown here is derived from an EMBL/GenBank/DDBJ whole genome shotgun (WGS) entry which is preliminary data.</text>
</comment>
<organism evidence="3">
    <name type="scientific">marine sediment metagenome</name>
    <dbReference type="NCBI Taxonomy" id="412755"/>
    <lineage>
        <taxon>unclassified sequences</taxon>
        <taxon>metagenomes</taxon>
        <taxon>ecological metagenomes</taxon>
    </lineage>
</organism>
<protein>
    <recommendedName>
        <fullName evidence="2">KEN domain-containing protein</fullName>
    </recommendedName>
</protein>
<keyword evidence="1" id="KW-0472">Membrane</keyword>
<name>A0A0F9AF45_9ZZZZ</name>
<keyword evidence="1" id="KW-1133">Transmembrane helix</keyword>
<dbReference type="EMBL" id="LAZR01043035">
    <property type="protein sequence ID" value="KKL08055.1"/>
    <property type="molecule type" value="Genomic_DNA"/>
</dbReference>
<dbReference type="GO" id="GO:0004540">
    <property type="term" value="F:RNA nuclease activity"/>
    <property type="evidence" value="ECO:0007669"/>
    <property type="project" value="InterPro"/>
</dbReference>
<sequence length="79" mass="9912">MTRWQKYIIGAIFIIFGVWLFRLSVELISHNHDDRYYLDTEVEDRLRFLRNDIRYYLEREKDMTKILERLDIIELEESR</sequence>
<dbReference type="InterPro" id="IPR010513">
    <property type="entry name" value="KEN_dom"/>
</dbReference>
<evidence type="ECO:0000313" key="3">
    <source>
        <dbReference type="EMBL" id="KKL08055.1"/>
    </source>
</evidence>
<reference evidence="3" key="1">
    <citation type="journal article" date="2015" name="Nature">
        <title>Complex archaea that bridge the gap between prokaryotes and eukaryotes.</title>
        <authorList>
            <person name="Spang A."/>
            <person name="Saw J.H."/>
            <person name="Jorgensen S.L."/>
            <person name="Zaremba-Niedzwiedzka K."/>
            <person name="Martijn J."/>
            <person name="Lind A.E."/>
            <person name="van Eijk R."/>
            <person name="Schleper C."/>
            <person name="Guy L."/>
            <person name="Ettema T.J."/>
        </authorList>
    </citation>
    <scope>NUCLEOTIDE SEQUENCE</scope>
</reference>
<dbReference type="AlphaFoldDB" id="A0A0F9AF45"/>
<feature type="domain" description="KEN" evidence="2">
    <location>
        <begin position="17"/>
        <end position="70"/>
    </location>
</feature>
<evidence type="ECO:0000259" key="2">
    <source>
        <dbReference type="Pfam" id="PF06479"/>
    </source>
</evidence>
<accession>A0A0F9AF45</accession>